<feature type="transmembrane region" description="Helical" evidence="7">
    <location>
        <begin position="163"/>
        <end position="180"/>
    </location>
</feature>
<comment type="subcellular location">
    <subcellularLocation>
        <location evidence="1">Cell membrane</location>
        <topology evidence="1">Multi-pass membrane protein</topology>
    </subcellularLocation>
</comment>
<dbReference type="InterPro" id="IPR011701">
    <property type="entry name" value="MFS"/>
</dbReference>
<feature type="transmembrane region" description="Helical" evidence="7">
    <location>
        <begin position="12"/>
        <end position="33"/>
    </location>
</feature>
<feature type="transmembrane region" description="Helical" evidence="7">
    <location>
        <begin position="288"/>
        <end position="309"/>
    </location>
</feature>
<name>A0A3E2THJ1_9FIRM</name>
<feature type="transmembrane region" description="Helical" evidence="7">
    <location>
        <begin position="73"/>
        <end position="91"/>
    </location>
</feature>
<evidence type="ECO:0000313" key="9">
    <source>
        <dbReference type="EMBL" id="RGB75858.1"/>
    </source>
</evidence>
<evidence type="ECO:0000313" key="10">
    <source>
        <dbReference type="Proteomes" id="UP000261011"/>
    </source>
</evidence>
<feature type="transmembrane region" description="Helical" evidence="7">
    <location>
        <begin position="39"/>
        <end position="61"/>
    </location>
</feature>
<keyword evidence="6 7" id="KW-0472">Membrane</keyword>
<evidence type="ECO:0000256" key="6">
    <source>
        <dbReference type="ARBA" id="ARBA00023136"/>
    </source>
</evidence>
<dbReference type="PANTHER" id="PTHR43124">
    <property type="entry name" value="PURINE EFFLUX PUMP PBUE"/>
    <property type="match status" value="1"/>
</dbReference>
<protein>
    <submittedName>
        <fullName evidence="9">MFS transporter</fullName>
    </submittedName>
</protein>
<dbReference type="GO" id="GO:0022857">
    <property type="term" value="F:transmembrane transporter activity"/>
    <property type="evidence" value="ECO:0007669"/>
    <property type="project" value="InterPro"/>
</dbReference>
<proteinExistence type="predicted"/>
<keyword evidence="10" id="KW-1185">Reference proteome</keyword>
<gene>
    <name evidence="9" type="ORF">DXA39_05920</name>
</gene>
<dbReference type="SUPFAM" id="SSF103473">
    <property type="entry name" value="MFS general substrate transporter"/>
    <property type="match status" value="1"/>
</dbReference>
<keyword evidence="2" id="KW-0813">Transport</keyword>
<keyword evidence="4 7" id="KW-0812">Transmembrane</keyword>
<dbReference type="Proteomes" id="UP000261011">
    <property type="component" value="Unassembled WGS sequence"/>
</dbReference>
<reference evidence="9 10" key="1">
    <citation type="submission" date="2018-08" db="EMBL/GenBank/DDBJ databases">
        <title>A genome reference for cultivated species of the human gut microbiota.</title>
        <authorList>
            <person name="Zou Y."/>
            <person name="Xue W."/>
            <person name="Luo G."/>
        </authorList>
    </citation>
    <scope>NUCLEOTIDE SEQUENCE [LARGE SCALE GENOMIC DNA]</scope>
    <source>
        <strain evidence="9 10">OF01-3</strain>
    </source>
</reference>
<feature type="transmembrane region" description="Helical" evidence="7">
    <location>
        <begin position="200"/>
        <end position="223"/>
    </location>
</feature>
<evidence type="ECO:0000256" key="4">
    <source>
        <dbReference type="ARBA" id="ARBA00022692"/>
    </source>
</evidence>
<evidence type="ECO:0000256" key="3">
    <source>
        <dbReference type="ARBA" id="ARBA00022475"/>
    </source>
</evidence>
<feature type="transmembrane region" description="Helical" evidence="7">
    <location>
        <begin position="141"/>
        <end position="157"/>
    </location>
</feature>
<organism evidence="9 10">
    <name type="scientific">Anaerococcus nagyae</name>
    <dbReference type="NCBI Taxonomy" id="1755241"/>
    <lineage>
        <taxon>Bacteria</taxon>
        <taxon>Bacillati</taxon>
        <taxon>Bacillota</taxon>
        <taxon>Tissierellia</taxon>
        <taxon>Tissierellales</taxon>
        <taxon>Peptoniphilaceae</taxon>
        <taxon>Anaerococcus</taxon>
    </lineage>
</organism>
<keyword evidence="3" id="KW-1003">Cell membrane</keyword>
<feature type="domain" description="Major facilitator superfamily (MFS) profile" evidence="8">
    <location>
        <begin position="8"/>
        <end position="380"/>
    </location>
</feature>
<comment type="caution">
    <text evidence="9">The sequence shown here is derived from an EMBL/GenBank/DDBJ whole genome shotgun (WGS) entry which is preliminary data.</text>
</comment>
<feature type="transmembrane region" description="Helical" evidence="7">
    <location>
        <begin position="354"/>
        <end position="373"/>
    </location>
</feature>
<dbReference type="PANTHER" id="PTHR43124:SF3">
    <property type="entry name" value="CHLORAMPHENICOL EFFLUX PUMP RV0191"/>
    <property type="match status" value="1"/>
</dbReference>
<evidence type="ECO:0000256" key="7">
    <source>
        <dbReference type="SAM" id="Phobius"/>
    </source>
</evidence>
<sequence>MNLKNDLRKKAAILSIALFVAGNSIISGSLVFMQETFDISITNAGFLVTLSSIATIVTMILSEVITKKIGMKNCVLLGLFLVAISSIFPIIKTSYWSVFISRIIMGAGVGLFNGHSANYINIFFEGDEASRLHGIRNSTEFIGQTILLFIAGLLIKIKWTFSFLAYALAFIVLFYFNKTIPDINIKEKENLGKFHFNRQIFFYIFFGAVMIMNVSSLSIRFPTVATLAKGKGADINIYMIALPLSGMISGFLFGFINKNLREKTILLGLAIYTIFNAIIALLGDNMYVFLLCMVLIAFSQSLCTPYLFAEVSRFVRGSHARIANNLIFIGCNMGGFVAPFFLNVINKILHTNSITLSFISFSLIYSIMFLINLREFVKTRKIKLLSQNI</sequence>
<feature type="transmembrane region" description="Helical" evidence="7">
    <location>
        <begin position="235"/>
        <end position="257"/>
    </location>
</feature>
<dbReference type="GO" id="GO:0005886">
    <property type="term" value="C:plasma membrane"/>
    <property type="evidence" value="ECO:0007669"/>
    <property type="project" value="UniProtKB-SubCell"/>
</dbReference>
<evidence type="ECO:0000256" key="1">
    <source>
        <dbReference type="ARBA" id="ARBA00004651"/>
    </source>
</evidence>
<dbReference type="InterPro" id="IPR036259">
    <property type="entry name" value="MFS_trans_sf"/>
</dbReference>
<accession>A0A3E2THJ1</accession>
<keyword evidence="5 7" id="KW-1133">Transmembrane helix</keyword>
<dbReference type="Pfam" id="PF07690">
    <property type="entry name" value="MFS_1"/>
    <property type="match status" value="1"/>
</dbReference>
<evidence type="ECO:0000259" key="8">
    <source>
        <dbReference type="PROSITE" id="PS50850"/>
    </source>
</evidence>
<dbReference type="Gene3D" id="1.20.1250.20">
    <property type="entry name" value="MFS general substrate transporter like domains"/>
    <property type="match status" value="2"/>
</dbReference>
<dbReference type="AlphaFoldDB" id="A0A3E2THJ1"/>
<dbReference type="InterPro" id="IPR050189">
    <property type="entry name" value="MFS_Efflux_Transporters"/>
</dbReference>
<feature type="transmembrane region" description="Helical" evidence="7">
    <location>
        <begin position="97"/>
        <end position="120"/>
    </location>
</feature>
<dbReference type="PROSITE" id="PS50850">
    <property type="entry name" value="MFS"/>
    <property type="match status" value="1"/>
</dbReference>
<feature type="transmembrane region" description="Helical" evidence="7">
    <location>
        <begin position="264"/>
        <end position="282"/>
    </location>
</feature>
<feature type="transmembrane region" description="Helical" evidence="7">
    <location>
        <begin position="321"/>
        <end position="342"/>
    </location>
</feature>
<evidence type="ECO:0000256" key="5">
    <source>
        <dbReference type="ARBA" id="ARBA00022989"/>
    </source>
</evidence>
<dbReference type="EMBL" id="QVEU01000004">
    <property type="protein sequence ID" value="RGB75858.1"/>
    <property type="molecule type" value="Genomic_DNA"/>
</dbReference>
<dbReference type="OrthoDB" id="1650550at2"/>
<dbReference type="InterPro" id="IPR020846">
    <property type="entry name" value="MFS_dom"/>
</dbReference>
<evidence type="ECO:0000256" key="2">
    <source>
        <dbReference type="ARBA" id="ARBA00022448"/>
    </source>
</evidence>